<dbReference type="PROSITE" id="PS50977">
    <property type="entry name" value="HTH_TETR_2"/>
    <property type="match status" value="1"/>
</dbReference>
<dbReference type="SUPFAM" id="SSF48498">
    <property type="entry name" value="Tetracyclin repressor-like, C-terminal domain"/>
    <property type="match status" value="1"/>
</dbReference>
<dbReference type="InterPro" id="IPR050109">
    <property type="entry name" value="HTH-type_TetR-like_transc_reg"/>
</dbReference>
<dbReference type="InterPro" id="IPR001647">
    <property type="entry name" value="HTH_TetR"/>
</dbReference>
<name>A0A853BBE8_9PSEU</name>
<evidence type="ECO:0000313" key="7">
    <source>
        <dbReference type="Proteomes" id="UP000549616"/>
    </source>
</evidence>
<dbReference type="EMBL" id="JACCFK010000002">
    <property type="protein sequence ID" value="NYI92072.1"/>
    <property type="molecule type" value="Genomic_DNA"/>
</dbReference>
<protein>
    <submittedName>
        <fullName evidence="6">AcrR family transcriptional regulator</fullName>
    </submittedName>
</protein>
<dbReference type="GO" id="GO:0000976">
    <property type="term" value="F:transcription cis-regulatory region binding"/>
    <property type="evidence" value="ECO:0007669"/>
    <property type="project" value="TreeGrafter"/>
</dbReference>
<proteinExistence type="predicted"/>
<dbReference type="GO" id="GO:0045892">
    <property type="term" value="P:negative regulation of DNA-templated transcription"/>
    <property type="evidence" value="ECO:0007669"/>
    <property type="project" value="InterPro"/>
</dbReference>
<dbReference type="InterPro" id="IPR036271">
    <property type="entry name" value="Tet_transcr_reg_TetR-rel_C_sf"/>
</dbReference>
<accession>A0A853BBE8</accession>
<dbReference type="PANTHER" id="PTHR30055">
    <property type="entry name" value="HTH-TYPE TRANSCRIPTIONAL REGULATOR RUTR"/>
    <property type="match status" value="1"/>
</dbReference>
<dbReference type="PANTHER" id="PTHR30055:SF151">
    <property type="entry name" value="TRANSCRIPTIONAL REGULATORY PROTEIN"/>
    <property type="match status" value="1"/>
</dbReference>
<keyword evidence="2 4" id="KW-0238">DNA-binding</keyword>
<evidence type="ECO:0000256" key="3">
    <source>
        <dbReference type="ARBA" id="ARBA00023163"/>
    </source>
</evidence>
<dbReference type="InterPro" id="IPR004111">
    <property type="entry name" value="Repressor_TetR_C"/>
</dbReference>
<keyword evidence="3" id="KW-0804">Transcription</keyword>
<feature type="DNA-binding region" description="H-T-H motif" evidence="4">
    <location>
        <begin position="54"/>
        <end position="73"/>
    </location>
</feature>
<evidence type="ECO:0000256" key="4">
    <source>
        <dbReference type="PROSITE-ProRule" id="PRU00335"/>
    </source>
</evidence>
<keyword evidence="1" id="KW-0805">Transcription regulation</keyword>
<evidence type="ECO:0000313" key="6">
    <source>
        <dbReference type="EMBL" id="NYI92072.1"/>
    </source>
</evidence>
<dbReference type="RefSeq" id="WP_179776358.1">
    <property type="nucleotide sequence ID" value="NZ_JACCFK010000002.1"/>
</dbReference>
<dbReference type="InterPro" id="IPR009057">
    <property type="entry name" value="Homeodomain-like_sf"/>
</dbReference>
<evidence type="ECO:0000256" key="2">
    <source>
        <dbReference type="ARBA" id="ARBA00023125"/>
    </source>
</evidence>
<sequence>MTEYSASGDPKRSFELLWGLHEAPSRGPKARFTVEEVTRVAIRLADAAGLTAVSMRRVAEELGASTMSLYTYVPGKAELLDLMIDTVVGETARPDDVPGGWRGGLEHLARENAALTLVLGYVQSAMRGVVEAGQAARRSGRSDVQWWESYAPLLEKVFDPDRFPLAARVGASAGEAYQAPSDPHAFEFGLARILDGIEALINGRDGKPGAPRPTAG</sequence>
<reference evidence="6 7" key="1">
    <citation type="submission" date="2020-07" db="EMBL/GenBank/DDBJ databases">
        <title>Sequencing the genomes of 1000 actinobacteria strains.</title>
        <authorList>
            <person name="Klenk H.-P."/>
        </authorList>
    </citation>
    <scope>NUCLEOTIDE SEQUENCE [LARGE SCALE GENOMIC DNA]</scope>
    <source>
        <strain evidence="6 7">DSM 104006</strain>
    </source>
</reference>
<organism evidence="6 7">
    <name type="scientific">Amycolatopsis endophytica</name>
    <dbReference type="NCBI Taxonomy" id="860233"/>
    <lineage>
        <taxon>Bacteria</taxon>
        <taxon>Bacillati</taxon>
        <taxon>Actinomycetota</taxon>
        <taxon>Actinomycetes</taxon>
        <taxon>Pseudonocardiales</taxon>
        <taxon>Pseudonocardiaceae</taxon>
        <taxon>Amycolatopsis</taxon>
    </lineage>
</organism>
<dbReference type="Pfam" id="PF02909">
    <property type="entry name" value="TetR_C_1"/>
    <property type="match status" value="1"/>
</dbReference>
<evidence type="ECO:0000259" key="5">
    <source>
        <dbReference type="PROSITE" id="PS50977"/>
    </source>
</evidence>
<comment type="caution">
    <text evidence="6">The sequence shown here is derived from an EMBL/GenBank/DDBJ whole genome shotgun (WGS) entry which is preliminary data.</text>
</comment>
<evidence type="ECO:0000256" key="1">
    <source>
        <dbReference type="ARBA" id="ARBA00023015"/>
    </source>
</evidence>
<dbReference type="Pfam" id="PF00440">
    <property type="entry name" value="TetR_N"/>
    <property type="match status" value="1"/>
</dbReference>
<dbReference type="Gene3D" id="1.10.357.10">
    <property type="entry name" value="Tetracycline Repressor, domain 2"/>
    <property type="match status" value="2"/>
</dbReference>
<keyword evidence="7" id="KW-1185">Reference proteome</keyword>
<feature type="domain" description="HTH tetR-type" evidence="5">
    <location>
        <begin position="31"/>
        <end position="91"/>
    </location>
</feature>
<dbReference type="SUPFAM" id="SSF46689">
    <property type="entry name" value="Homeodomain-like"/>
    <property type="match status" value="1"/>
</dbReference>
<gene>
    <name evidence="6" type="ORF">HNR02_005447</name>
</gene>
<dbReference type="Proteomes" id="UP000549616">
    <property type="component" value="Unassembled WGS sequence"/>
</dbReference>
<dbReference type="AlphaFoldDB" id="A0A853BBE8"/>
<dbReference type="GO" id="GO:0003700">
    <property type="term" value="F:DNA-binding transcription factor activity"/>
    <property type="evidence" value="ECO:0007669"/>
    <property type="project" value="TreeGrafter"/>
</dbReference>